<accession>A0A834TVL8</accession>
<dbReference type="AlphaFoldDB" id="A0A834TVL8"/>
<name>A0A834TVL8_9FABA</name>
<evidence type="ECO:0000313" key="1">
    <source>
        <dbReference type="EMBL" id="KAF7825074.1"/>
    </source>
</evidence>
<dbReference type="EMBL" id="JAAIUW010000006">
    <property type="protein sequence ID" value="KAF7825074.1"/>
    <property type="molecule type" value="Genomic_DNA"/>
</dbReference>
<keyword evidence="2" id="KW-1185">Reference proteome</keyword>
<evidence type="ECO:0000313" key="2">
    <source>
        <dbReference type="Proteomes" id="UP000634136"/>
    </source>
</evidence>
<reference evidence="1" key="1">
    <citation type="submission" date="2020-09" db="EMBL/GenBank/DDBJ databases">
        <title>Genome-Enabled Discovery of Anthraquinone Biosynthesis in Senna tora.</title>
        <authorList>
            <person name="Kang S.-H."/>
            <person name="Pandey R.P."/>
            <person name="Lee C.-M."/>
            <person name="Sim J.-S."/>
            <person name="Jeong J.-T."/>
            <person name="Choi B.-S."/>
            <person name="Jung M."/>
            <person name="Ginzburg D."/>
            <person name="Zhao K."/>
            <person name="Won S.Y."/>
            <person name="Oh T.-J."/>
            <person name="Yu Y."/>
            <person name="Kim N.-H."/>
            <person name="Lee O.R."/>
            <person name="Lee T.-H."/>
            <person name="Bashyal P."/>
            <person name="Kim T.-S."/>
            <person name="Lee W.-H."/>
            <person name="Kawkins C."/>
            <person name="Kim C.-K."/>
            <person name="Kim J.S."/>
            <person name="Ahn B.O."/>
            <person name="Rhee S.Y."/>
            <person name="Sohng J.K."/>
        </authorList>
    </citation>
    <scope>NUCLEOTIDE SEQUENCE</scope>
    <source>
        <tissue evidence="1">Leaf</tissue>
    </source>
</reference>
<sequence length="57" mass="6676">MTPRIQNLSKCQVKGMSDIYCNRCQQWTMFRRMHGATYRCCPETDRARKASTSNKSV</sequence>
<gene>
    <name evidence="1" type="ORF">G2W53_016238</name>
</gene>
<protein>
    <submittedName>
        <fullName evidence="1">Uncharacterized protein</fullName>
    </submittedName>
</protein>
<comment type="caution">
    <text evidence="1">The sequence shown here is derived from an EMBL/GenBank/DDBJ whole genome shotgun (WGS) entry which is preliminary data.</text>
</comment>
<organism evidence="1 2">
    <name type="scientific">Senna tora</name>
    <dbReference type="NCBI Taxonomy" id="362788"/>
    <lineage>
        <taxon>Eukaryota</taxon>
        <taxon>Viridiplantae</taxon>
        <taxon>Streptophyta</taxon>
        <taxon>Embryophyta</taxon>
        <taxon>Tracheophyta</taxon>
        <taxon>Spermatophyta</taxon>
        <taxon>Magnoliopsida</taxon>
        <taxon>eudicotyledons</taxon>
        <taxon>Gunneridae</taxon>
        <taxon>Pentapetalae</taxon>
        <taxon>rosids</taxon>
        <taxon>fabids</taxon>
        <taxon>Fabales</taxon>
        <taxon>Fabaceae</taxon>
        <taxon>Caesalpinioideae</taxon>
        <taxon>Cassia clade</taxon>
        <taxon>Senna</taxon>
    </lineage>
</organism>
<dbReference type="Proteomes" id="UP000634136">
    <property type="component" value="Unassembled WGS sequence"/>
</dbReference>
<proteinExistence type="predicted"/>